<dbReference type="NCBIfam" id="TIGR02432">
    <property type="entry name" value="lysidine_TilS_N"/>
    <property type="match status" value="1"/>
</dbReference>
<dbReference type="PANTHER" id="PTHR43033:SF1">
    <property type="entry name" value="TRNA(ILE)-LYSIDINE SYNTHASE-RELATED"/>
    <property type="match status" value="1"/>
</dbReference>
<dbReference type="InterPro" id="IPR012094">
    <property type="entry name" value="tRNA_Ile_lys_synt"/>
</dbReference>
<dbReference type="InterPro" id="IPR012795">
    <property type="entry name" value="tRNA_Ile_lys_synt_N"/>
</dbReference>
<evidence type="ECO:0000313" key="9">
    <source>
        <dbReference type="Proteomes" id="UP000000939"/>
    </source>
</evidence>
<dbReference type="CDD" id="cd01992">
    <property type="entry name" value="TilS_N"/>
    <property type="match status" value="1"/>
</dbReference>
<protein>
    <recommendedName>
        <fullName evidence="6">tRNA(Ile)-lysidine synthase</fullName>
        <ecNumber evidence="6">6.3.4.19</ecNumber>
    </recommendedName>
    <alternativeName>
        <fullName evidence="6">tRNA(Ile)-2-lysyl-cytidine synthase</fullName>
    </alternativeName>
    <alternativeName>
        <fullName evidence="6">tRNA(Ile)-lysidine synthetase</fullName>
    </alternativeName>
</protein>
<keyword evidence="2 6" id="KW-0819">tRNA processing</keyword>
<dbReference type="GO" id="GO:0005524">
    <property type="term" value="F:ATP binding"/>
    <property type="evidence" value="ECO:0007669"/>
    <property type="project" value="UniProtKB-UniRule"/>
</dbReference>
<keyword evidence="6" id="KW-0963">Cytoplasm</keyword>
<dbReference type="EMBL" id="CP001999">
    <property type="protein sequence ID" value="ADG94517.1"/>
    <property type="molecule type" value="Genomic_DNA"/>
</dbReference>
<evidence type="ECO:0000256" key="5">
    <source>
        <dbReference type="ARBA" id="ARBA00048539"/>
    </source>
</evidence>
<feature type="binding site" evidence="6">
    <location>
        <begin position="16"/>
        <end position="21"/>
    </location>
    <ligand>
        <name>ATP</name>
        <dbReference type="ChEBI" id="CHEBI:30616"/>
    </ligand>
</feature>
<dbReference type="eggNOG" id="COG0037">
    <property type="taxonomic scope" value="Bacteria"/>
</dbReference>
<dbReference type="Pfam" id="PF01171">
    <property type="entry name" value="ATP_bind_3"/>
    <property type="match status" value="1"/>
</dbReference>
<keyword evidence="4 6" id="KW-0067">ATP-binding</keyword>
<evidence type="ECO:0000256" key="2">
    <source>
        <dbReference type="ARBA" id="ARBA00022694"/>
    </source>
</evidence>
<comment type="similarity">
    <text evidence="6">Belongs to the tRNA(Ile)-lysidine synthase family.</text>
</comment>
<dbReference type="AlphaFoldDB" id="D5V797"/>
<dbReference type="KEGG" id="ant:Arnit_2869"/>
<dbReference type="HAMAP" id="MF_01161">
    <property type="entry name" value="tRNA_Ile_lys_synt"/>
    <property type="match status" value="1"/>
</dbReference>
<dbReference type="GO" id="GO:0032267">
    <property type="term" value="F:tRNA(Ile)-lysidine synthase activity"/>
    <property type="evidence" value="ECO:0007669"/>
    <property type="project" value="UniProtKB-EC"/>
</dbReference>
<dbReference type="SUPFAM" id="SSF52402">
    <property type="entry name" value="Adenine nucleotide alpha hydrolases-like"/>
    <property type="match status" value="1"/>
</dbReference>
<dbReference type="Gene3D" id="3.40.50.620">
    <property type="entry name" value="HUPs"/>
    <property type="match status" value="1"/>
</dbReference>
<dbReference type="STRING" id="572480.Arnit_2869"/>
<feature type="domain" description="tRNA(Ile)-lysidine/2-thiocytidine synthase N-terminal" evidence="7">
    <location>
        <begin position="11"/>
        <end position="185"/>
    </location>
</feature>
<sequence length="324" mass="38692">MIKFNINTTKNLLAFSGGIDSSALFFLLLNENIPFDIAIVNYNQREQSKDEVAYAKELANKYNKKCFLKEAVLTNNSNFEKEARDIRYDFFDKIIKEYDYDTLITAHQLNDKLEWFMMQLSKGAGLVELIGLEEKTQKDNYVIYRPLLELSKEELQIFLQKNNHKYFIDESNYDEKYKRNYFRKNFVNELIKEYKDGIKNSFKYLKNDIESLNLNHEAIYKHEDLEIFTNHQDENLNIKIIDKSLKRRGILLSNAQRNEIIRQREITISDKINISISNEYIYICPKVINTMDKKFKEICRVLKIPKNIRAYLFEKDIEVKELFI</sequence>
<reference evidence="8 9" key="1">
    <citation type="journal article" date="2010" name="Stand. Genomic Sci.">
        <title>Complete genome sequence of Arcobacter nitrofigilis type strain (CI).</title>
        <authorList>
            <person name="Pati A."/>
            <person name="Gronow S."/>
            <person name="Lapidus A."/>
            <person name="Copeland A."/>
            <person name="Glavina Del Rio T."/>
            <person name="Nolan M."/>
            <person name="Lucas S."/>
            <person name="Tice H."/>
            <person name="Cheng J.F."/>
            <person name="Han C."/>
            <person name="Chertkov O."/>
            <person name="Bruce D."/>
            <person name="Tapia R."/>
            <person name="Goodwin L."/>
            <person name="Pitluck S."/>
            <person name="Liolios K."/>
            <person name="Ivanova N."/>
            <person name="Mavromatis K."/>
            <person name="Chen A."/>
            <person name="Palaniappan K."/>
            <person name="Land M."/>
            <person name="Hauser L."/>
            <person name="Chang Y.J."/>
            <person name="Jeffries C.D."/>
            <person name="Detter J.C."/>
            <person name="Rohde M."/>
            <person name="Goker M."/>
            <person name="Bristow J."/>
            <person name="Eisen J.A."/>
            <person name="Markowitz V."/>
            <person name="Hugenholtz P."/>
            <person name="Klenk H.P."/>
            <person name="Kyrpides N.C."/>
        </authorList>
    </citation>
    <scope>NUCLEOTIDE SEQUENCE [LARGE SCALE GENOMIC DNA]</scope>
    <source>
        <strain evidence="9">ATCC 33309 / DSM 7299 / CCUG 15893 / LMG 7604 / NCTC 12251 / CI</strain>
    </source>
</reference>
<evidence type="ECO:0000256" key="6">
    <source>
        <dbReference type="HAMAP-Rule" id="MF_01161"/>
    </source>
</evidence>
<proteinExistence type="inferred from homology"/>
<dbReference type="EC" id="6.3.4.19" evidence="6"/>
<evidence type="ECO:0000256" key="1">
    <source>
        <dbReference type="ARBA" id="ARBA00022598"/>
    </source>
</evidence>
<dbReference type="GO" id="GO:0005737">
    <property type="term" value="C:cytoplasm"/>
    <property type="evidence" value="ECO:0007669"/>
    <property type="project" value="UniProtKB-SubCell"/>
</dbReference>
<dbReference type="GO" id="GO:0006400">
    <property type="term" value="P:tRNA modification"/>
    <property type="evidence" value="ECO:0007669"/>
    <property type="project" value="UniProtKB-UniRule"/>
</dbReference>
<dbReference type="OrthoDB" id="5289653at2"/>
<comment type="subcellular location">
    <subcellularLocation>
        <location evidence="6">Cytoplasm</location>
    </subcellularLocation>
</comment>
<evidence type="ECO:0000313" key="8">
    <source>
        <dbReference type="EMBL" id="ADG94517.1"/>
    </source>
</evidence>
<organism evidence="8 9">
    <name type="scientific">Arcobacter nitrofigilis (strain ATCC 33309 / DSM 7299 / CCUG 15893 / LMG 7604 / NCTC 12251 / CI)</name>
    <name type="common">Campylobacter nitrofigilis</name>
    <dbReference type="NCBI Taxonomy" id="572480"/>
    <lineage>
        <taxon>Bacteria</taxon>
        <taxon>Pseudomonadati</taxon>
        <taxon>Campylobacterota</taxon>
        <taxon>Epsilonproteobacteria</taxon>
        <taxon>Campylobacterales</taxon>
        <taxon>Arcobacteraceae</taxon>
        <taxon>Arcobacter</taxon>
    </lineage>
</organism>
<dbReference type="Proteomes" id="UP000000939">
    <property type="component" value="Chromosome"/>
</dbReference>
<dbReference type="RefSeq" id="WP_013136662.1">
    <property type="nucleotide sequence ID" value="NC_014166.1"/>
</dbReference>
<evidence type="ECO:0000259" key="7">
    <source>
        <dbReference type="Pfam" id="PF01171"/>
    </source>
</evidence>
<dbReference type="InterPro" id="IPR011063">
    <property type="entry name" value="TilS/TtcA_N"/>
</dbReference>
<dbReference type="InterPro" id="IPR014729">
    <property type="entry name" value="Rossmann-like_a/b/a_fold"/>
</dbReference>
<comment type="function">
    <text evidence="6">Ligates lysine onto the cytidine present at position 34 of the AUA codon-specific tRNA(Ile) that contains the anticodon CAU, in an ATP-dependent manner. Cytidine is converted to lysidine, thus changing the amino acid specificity of the tRNA from methionine to isoleucine.</text>
</comment>
<comment type="domain">
    <text evidence="6">The N-terminal region contains the highly conserved SGGXDS motif, predicted to be a P-loop motif involved in ATP binding.</text>
</comment>
<gene>
    <name evidence="6" type="primary">tilS</name>
    <name evidence="8" type="ordered locus">Arnit_2869</name>
</gene>
<comment type="catalytic activity">
    <reaction evidence="5 6">
        <text>cytidine(34) in tRNA(Ile2) + L-lysine + ATP = lysidine(34) in tRNA(Ile2) + AMP + diphosphate + H(+)</text>
        <dbReference type="Rhea" id="RHEA:43744"/>
        <dbReference type="Rhea" id="RHEA-COMP:10625"/>
        <dbReference type="Rhea" id="RHEA-COMP:10670"/>
        <dbReference type="ChEBI" id="CHEBI:15378"/>
        <dbReference type="ChEBI" id="CHEBI:30616"/>
        <dbReference type="ChEBI" id="CHEBI:32551"/>
        <dbReference type="ChEBI" id="CHEBI:33019"/>
        <dbReference type="ChEBI" id="CHEBI:82748"/>
        <dbReference type="ChEBI" id="CHEBI:83665"/>
        <dbReference type="ChEBI" id="CHEBI:456215"/>
        <dbReference type="EC" id="6.3.4.19"/>
    </reaction>
</comment>
<evidence type="ECO:0000256" key="3">
    <source>
        <dbReference type="ARBA" id="ARBA00022741"/>
    </source>
</evidence>
<keyword evidence="9" id="KW-1185">Reference proteome</keyword>
<keyword evidence="3 6" id="KW-0547">Nucleotide-binding</keyword>
<dbReference type="PANTHER" id="PTHR43033">
    <property type="entry name" value="TRNA(ILE)-LYSIDINE SYNTHASE-RELATED"/>
    <property type="match status" value="1"/>
</dbReference>
<keyword evidence="1 6" id="KW-0436">Ligase</keyword>
<name>D5V797_ARCNC</name>
<evidence type="ECO:0000256" key="4">
    <source>
        <dbReference type="ARBA" id="ARBA00022840"/>
    </source>
</evidence>
<accession>D5V797</accession>
<dbReference type="HOGENOM" id="CLU_053500_0_0_7"/>